<organism evidence="8 9">
    <name type="scientific">Neobacillus bataviensis</name>
    <dbReference type="NCBI Taxonomy" id="220685"/>
    <lineage>
        <taxon>Bacteria</taxon>
        <taxon>Bacillati</taxon>
        <taxon>Bacillota</taxon>
        <taxon>Bacilli</taxon>
        <taxon>Bacillales</taxon>
        <taxon>Bacillaceae</taxon>
        <taxon>Neobacillus</taxon>
    </lineage>
</organism>
<name>A0A561E0K8_9BACI</name>
<dbReference type="InterPro" id="IPR016007">
    <property type="entry name" value="Alpha_rhamnosid"/>
</dbReference>
<dbReference type="PANTHER" id="PTHR33307">
    <property type="entry name" value="ALPHA-RHAMNOSIDASE (EUROFUNG)"/>
    <property type="match status" value="1"/>
</dbReference>
<dbReference type="GO" id="GO:0030596">
    <property type="term" value="F:alpha-L-rhamnosidase activity"/>
    <property type="evidence" value="ECO:0007669"/>
    <property type="project" value="UniProtKB-EC"/>
</dbReference>
<reference evidence="8 9" key="1">
    <citation type="submission" date="2019-06" db="EMBL/GenBank/DDBJ databases">
        <title>Sorghum-associated microbial communities from plants grown in Nebraska, USA.</title>
        <authorList>
            <person name="Schachtman D."/>
        </authorList>
    </citation>
    <scope>NUCLEOTIDE SEQUENCE [LARGE SCALE GENOMIC DNA]</scope>
    <source>
        <strain evidence="8 9">2482</strain>
    </source>
</reference>
<gene>
    <name evidence="8" type="ORF">FB550_1011161</name>
</gene>
<feature type="domain" description="Alpha-L-rhamnosidase C-terminal" evidence="7">
    <location>
        <begin position="776"/>
        <end position="844"/>
    </location>
</feature>
<dbReference type="RefSeq" id="WP_144562727.1">
    <property type="nucleotide sequence ID" value="NZ_VIVN01000001.1"/>
</dbReference>
<dbReference type="Pfam" id="PF05592">
    <property type="entry name" value="Bac_rhamnosid"/>
    <property type="match status" value="1"/>
</dbReference>
<dbReference type="SUPFAM" id="SSF48208">
    <property type="entry name" value="Six-hairpin glycosidases"/>
    <property type="match status" value="1"/>
</dbReference>
<evidence type="ECO:0000256" key="1">
    <source>
        <dbReference type="ARBA" id="ARBA00001445"/>
    </source>
</evidence>
<dbReference type="Gene3D" id="2.60.120.260">
    <property type="entry name" value="Galactose-binding domain-like"/>
    <property type="match status" value="2"/>
</dbReference>
<dbReference type="Gene3D" id="2.60.40.10">
    <property type="entry name" value="Immunoglobulins"/>
    <property type="match status" value="1"/>
</dbReference>
<evidence type="ECO:0000313" key="8">
    <source>
        <dbReference type="EMBL" id="TWE09129.1"/>
    </source>
</evidence>
<feature type="domain" description="Bacterial alpha-L-rhamnosidase N-terminal" evidence="5">
    <location>
        <begin position="138"/>
        <end position="307"/>
    </location>
</feature>
<dbReference type="PANTHER" id="PTHR33307:SF6">
    <property type="entry name" value="ALPHA-RHAMNOSIDASE (EUROFUNG)-RELATED"/>
    <property type="match status" value="1"/>
</dbReference>
<dbReference type="Gene3D" id="1.50.10.10">
    <property type="match status" value="1"/>
</dbReference>
<dbReference type="InterPro" id="IPR012341">
    <property type="entry name" value="6hp_glycosidase-like_sf"/>
</dbReference>
<dbReference type="InterPro" id="IPR035396">
    <property type="entry name" value="Bac_rhamnosid6H"/>
</dbReference>
<dbReference type="Proteomes" id="UP000319671">
    <property type="component" value="Unassembled WGS sequence"/>
</dbReference>
<keyword evidence="9" id="KW-1185">Reference proteome</keyword>
<evidence type="ECO:0000259" key="4">
    <source>
        <dbReference type="Pfam" id="PF05592"/>
    </source>
</evidence>
<sequence length="965" mass="109609">MIISNLRTNHVVNPLGFEFDRLSLSWVTESGDSPSIYQSAARVEIAADSSFESILFDSGKSQEVDCLAYHPDVKLKPRTRYFWRVTVWGDAGDEVTSESAWFETAKMDEPWEGKWITPELNKEIHPLIRKNFTLPENYQSARAYLCGVGLYDVEINGKRVGKEYFAPGYNAYDFWLQYQTYDVTDLLKSGENAIGFMLGNGWYKGRFGFEGGYHELYGSEFACIGEIVVTLKDGSTTVITTDEDWKCAPAPITFSGIYDGEIYDSNLESKNWTLPVFDDGTWTGVRKTEIKTEKFTARRNSPVKIMEERKPIEILYTPAGEVVLDFGQVMTGWVRFKTKAPKGTRLQLQYGEILQNGNFYRENLREAKAEYVYISDGNEREVQPHFTYYGFRYVKLTGFEEDIELDEFAGCVIYSEIEQTGEIETSNPLVNRLFLNAVWGQKGNFLDVPTDCPQRDERMGWTGDAQVFAPTACFNMYSPAFYQKYMFDLHEEQKRLGGSVPFTVPVVKPKDENGFISGSGSAAWGDAATVIPWTLYTYYGDKELLRQQFDSMKDWVDYIKKVDDESGAKRLWQVGFHFGDWLALDGKDLQSPMGGTDSYYIASAYYCYSAQLVAKAAKVLGNDEMAEQYGVLANEIKVAIRKEYFTPNGRSAINTQTAMIVALYMDLVPECFRPRLVDDLKAKLREDKMHLNTGFVGTPYFCNVLSENGANDYAYTLLLNDDFPSWLYAVKLGATTIWERWNSVLPDGSISGTGMNSLNHYAYGSIAEWMYRHMCGINPLEEAPGFRKFKLCPKPYGKLTYAKAKFSSPSGDIESGWELKEDGSLIFTFIVPFNTTAEVVLPDALIENVTVNGELLTNRSLEIKQGIHDVQCELPAGKYVFQYLPTKSYILTYSTNSSLRELLNNEETKEIVQNNLAEIVNSPIVKNDQFIERSLEELINFPMFTSIASSEKLEELNQKLVLVRQ</sequence>
<feature type="domain" description="Alpha-L-rhamnosidase six-hairpin glycosidase" evidence="6">
    <location>
        <begin position="418"/>
        <end position="774"/>
    </location>
</feature>
<dbReference type="EMBL" id="VIVN01000001">
    <property type="protein sequence ID" value="TWE09129.1"/>
    <property type="molecule type" value="Genomic_DNA"/>
</dbReference>
<dbReference type="InterPro" id="IPR008902">
    <property type="entry name" value="Rhamnosid_concanavalin"/>
</dbReference>
<evidence type="ECO:0000256" key="3">
    <source>
        <dbReference type="ARBA" id="ARBA00022801"/>
    </source>
</evidence>
<dbReference type="InterPro" id="IPR008928">
    <property type="entry name" value="6-hairpin_glycosidase_sf"/>
</dbReference>
<protein>
    <recommendedName>
        <fullName evidence="2">alpha-L-rhamnosidase</fullName>
        <ecNumber evidence="2">3.2.1.40</ecNumber>
    </recommendedName>
</protein>
<dbReference type="AlphaFoldDB" id="A0A561E0K8"/>
<dbReference type="InterPro" id="IPR035398">
    <property type="entry name" value="Bac_rhamnosid_C"/>
</dbReference>
<dbReference type="Pfam" id="PF08531">
    <property type="entry name" value="Bac_rhamnosid_N"/>
    <property type="match status" value="1"/>
</dbReference>
<dbReference type="EC" id="3.2.1.40" evidence="2"/>
<evidence type="ECO:0000313" key="9">
    <source>
        <dbReference type="Proteomes" id="UP000319671"/>
    </source>
</evidence>
<dbReference type="GO" id="GO:0005975">
    <property type="term" value="P:carbohydrate metabolic process"/>
    <property type="evidence" value="ECO:0007669"/>
    <property type="project" value="InterPro"/>
</dbReference>
<evidence type="ECO:0000259" key="5">
    <source>
        <dbReference type="Pfam" id="PF08531"/>
    </source>
</evidence>
<comment type="catalytic activity">
    <reaction evidence="1">
        <text>Hydrolysis of terminal non-reducing alpha-L-rhamnose residues in alpha-L-rhamnosides.</text>
        <dbReference type="EC" id="3.2.1.40"/>
    </reaction>
</comment>
<dbReference type="PIRSF" id="PIRSF010631">
    <property type="entry name" value="A-rhamnsds"/>
    <property type="match status" value="1"/>
</dbReference>
<evidence type="ECO:0000259" key="7">
    <source>
        <dbReference type="Pfam" id="PF17390"/>
    </source>
</evidence>
<comment type="caution">
    <text evidence="8">The sequence shown here is derived from an EMBL/GenBank/DDBJ whole genome shotgun (WGS) entry which is preliminary data.</text>
</comment>
<dbReference type="Pfam" id="PF25788">
    <property type="entry name" value="Ig_Rha78A_N"/>
    <property type="match status" value="1"/>
</dbReference>
<dbReference type="Pfam" id="PF17390">
    <property type="entry name" value="Bac_rhamnosid_C"/>
    <property type="match status" value="1"/>
</dbReference>
<evidence type="ECO:0000259" key="6">
    <source>
        <dbReference type="Pfam" id="PF17389"/>
    </source>
</evidence>
<dbReference type="InterPro" id="IPR013783">
    <property type="entry name" value="Ig-like_fold"/>
</dbReference>
<keyword evidence="3" id="KW-0378">Hydrolase</keyword>
<dbReference type="Gene3D" id="2.60.420.10">
    <property type="entry name" value="Maltose phosphorylase, domain 3"/>
    <property type="match status" value="1"/>
</dbReference>
<accession>A0A561E0K8</accession>
<evidence type="ECO:0000256" key="2">
    <source>
        <dbReference type="ARBA" id="ARBA00012652"/>
    </source>
</evidence>
<proteinExistence type="predicted"/>
<dbReference type="InterPro" id="IPR013737">
    <property type="entry name" value="Bac_rhamnosid_N"/>
</dbReference>
<dbReference type="Pfam" id="PF17389">
    <property type="entry name" value="Bac_rhamnosid6H"/>
    <property type="match status" value="1"/>
</dbReference>
<feature type="domain" description="Alpha-L-rhamnosidase concanavalin-like" evidence="4">
    <location>
        <begin position="318"/>
        <end position="414"/>
    </location>
</feature>